<sequence>MTSQVKNARSVTHGYGGIMETQGPSRIGPLLRSWRRRRKLSQLDLALRADSSTRHLSCVETGRARPSRELVLRLAEHLDIPLRDRNGLLLAAGYAPAYRESPLDSDRMAMARSAIRAMLAGHEPYPAAAIDRIWNIVDRNDAMSLLLGTVPPHLTESGGNVMRLILHPDGLASQCLNFAQVRAHALGRLRHQADTTGHDDLRELYEEVSAYPAPADLDADPGPVDPTGIVVPLRIRTPLGDMAFFSTIATFGAPADVTLSELAVESFFPMDEQTDTLLRTLAALGGGAR</sequence>
<evidence type="ECO:0000313" key="3">
    <source>
        <dbReference type="Proteomes" id="UP000659767"/>
    </source>
</evidence>
<keyword evidence="3" id="KW-1185">Reference proteome</keyword>
<evidence type="ECO:0000259" key="1">
    <source>
        <dbReference type="PROSITE" id="PS50943"/>
    </source>
</evidence>
<dbReference type="PANTHER" id="PTHR35010">
    <property type="entry name" value="BLL4672 PROTEIN-RELATED"/>
    <property type="match status" value="1"/>
</dbReference>
<dbReference type="PROSITE" id="PS50943">
    <property type="entry name" value="HTH_CROC1"/>
    <property type="match status" value="1"/>
</dbReference>
<dbReference type="Pfam" id="PF17765">
    <property type="entry name" value="MLTR_LBD"/>
    <property type="match status" value="1"/>
</dbReference>
<dbReference type="Gene3D" id="3.30.450.180">
    <property type="match status" value="1"/>
</dbReference>
<name>A0ABQ2T0W4_STRBA</name>
<comment type="caution">
    <text evidence="2">The sequence shown here is derived from an EMBL/GenBank/DDBJ whole genome shotgun (WGS) entry which is preliminary data.</text>
</comment>
<feature type="domain" description="HTH cro/C1-type" evidence="1">
    <location>
        <begin position="31"/>
        <end position="85"/>
    </location>
</feature>
<reference evidence="3" key="1">
    <citation type="journal article" date="2019" name="Int. J. Syst. Evol. Microbiol.">
        <title>The Global Catalogue of Microorganisms (GCM) 10K type strain sequencing project: providing services to taxonomists for standard genome sequencing and annotation.</title>
        <authorList>
            <consortium name="The Broad Institute Genomics Platform"/>
            <consortium name="The Broad Institute Genome Sequencing Center for Infectious Disease"/>
            <person name="Wu L."/>
            <person name="Ma J."/>
        </authorList>
    </citation>
    <scope>NUCLEOTIDE SEQUENCE [LARGE SCALE GENOMIC DNA]</scope>
    <source>
        <strain evidence="3">JCM 4350</strain>
    </source>
</reference>
<dbReference type="EMBL" id="BMSZ01000005">
    <property type="protein sequence ID" value="GGS46986.1"/>
    <property type="molecule type" value="Genomic_DNA"/>
</dbReference>
<dbReference type="SMART" id="SM00530">
    <property type="entry name" value="HTH_XRE"/>
    <property type="match status" value="1"/>
</dbReference>
<dbReference type="SUPFAM" id="SSF47413">
    <property type="entry name" value="lambda repressor-like DNA-binding domains"/>
    <property type="match status" value="1"/>
</dbReference>
<dbReference type="Gene3D" id="1.10.260.40">
    <property type="entry name" value="lambda repressor-like DNA-binding domains"/>
    <property type="match status" value="1"/>
</dbReference>
<dbReference type="CDD" id="cd00093">
    <property type="entry name" value="HTH_XRE"/>
    <property type="match status" value="1"/>
</dbReference>
<protein>
    <submittedName>
        <fullName evidence="2">Transcriptional regulator</fullName>
    </submittedName>
</protein>
<organism evidence="2 3">
    <name type="scientific">Streptomyces badius</name>
    <dbReference type="NCBI Taxonomy" id="1941"/>
    <lineage>
        <taxon>Bacteria</taxon>
        <taxon>Bacillati</taxon>
        <taxon>Actinomycetota</taxon>
        <taxon>Actinomycetes</taxon>
        <taxon>Kitasatosporales</taxon>
        <taxon>Streptomycetaceae</taxon>
        <taxon>Streptomyces</taxon>
    </lineage>
</organism>
<gene>
    <name evidence="2" type="ORF">GCM10010253_21520</name>
</gene>
<dbReference type="PANTHER" id="PTHR35010:SF4">
    <property type="entry name" value="BLL5781 PROTEIN"/>
    <property type="match status" value="1"/>
</dbReference>
<accession>A0ABQ2T0W4</accession>
<proteinExistence type="predicted"/>
<dbReference type="Proteomes" id="UP000659767">
    <property type="component" value="Unassembled WGS sequence"/>
</dbReference>
<dbReference type="InterPro" id="IPR041413">
    <property type="entry name" value="MLTR_LBD"/>
</dbReference>
<dbReference type="Pfam" id="PF01381">
    <property type="entry name" value="HTH_3"/>
    <property type="match status" value="1"/>
</dbReference>
<dbReference type="InterPro" id="IPR001387">
    <property type="entry name" value="Cro/C1-type_HTH"/>
</dbReference>
<evidence type="ECO:0000313" key="2">
    <source>
        <dbReference type="EMBL" id="GGS46986.1"/>
    </source>
</evidence>
<dbReference type="InterPro" id="IPR010982">
    <property type="entry name" value="Lambda_DNA-bd_dom_sf"/>
</dbReference>